<name>A0A7T0BW87_9BACT</name>
<evidence type="ECO:0000256" key="1">
    <source>
        <dbReference type="SAM" id="MobiDB-lite"/>
    </source>
</evidence>
<evidence type="ECO:0000313" key="3">
    <source>
        <dbReference type="EMBL" id="QPJ61992.1"/>
    </source>
</evidence>
<proteinExistence type="predicted"/>
<evidence type="ECO:0000313" key="4">
    <source>
        <dbReference type="Proteomes" id="UP000594688"/>
    </source>
</evidence>
<gene>
    <name evidence="3" type="ORF">G3M70_08940</name>
</gene>
<dbReference type="KEGG" id="nli:G3M70_08940"/>
<sequence>MFSVKFLLTILVVWLCISQSALATQQQKIGFLLLAPDRGHLGNQEIENLFDEFRKDYTASLGYIGNESPGGPDRAYGPYINSSLDELIQMGVHKIVVIPLFLSRHHPNLAYAKNHIYKYHSLVSIEWAPAMAKSYLTAQIFLDRVKELSQNPENEQLILLGIGPENDVSLEKIEKELKPILDYAKRELPFKEIQTQLYFNYGAEKELRQRHNQLVDQEIIKAAAKKGDAILVPFVIGPRYSHQMSLRYWIREKFKEYDIKIADQGIIPHPNIQLWLRKTANARIDISPREVGVVVMPHGAQIPYNEAIEKVVGPLKEKYRIEMVYGMADALSLAEAVKTLEGEGYRKIIVVRMYSLEEQFRDQTEYILGLSEAPPKSRRRSSPPPQVRSGAVFVTFGGYEEDPLICQILMERVEAISQNPSKERVIFLAHGARSDSRDKAWRDLMEKHAEYIRKYTDTPFHSLHGLTVREDWPDKREKAIEEIRRLISQESGQIRTLVISNRLFGSGRYDEFLKGLKFDMNRSGLAPHVNLTRWLDRGIQQSLQSPQKLKGQAPGYVPGETAPDAG</sequence>
<feature type="signal peptide" evidence="2">
    <location>
        <begin position="1"/>
        <end position="23"/>
    </location>
</feature>
<protein>
    <recommendedName>
        <fullName evidence="5">Sirohydrochlorin cobaltochelatase</fullName>
    </recommendedName>
</protein>
<reference evidence="3 4" key="1">
    <citation type="submission" date="2020-02" db="EMBL/GenBank/DDBJ databases">
        <title>Genomic and physiological characterization of two novel Nitrospinaceae genera.</title>
        <authorList>
            <person name="Mueller A.J."/>
            <person name="Jung M.-Y."/>
            <person name="Strachan C.R."/>
            <person name="Herbold C.W."/>
            <person name="Kirkegaard R.H."/>
            <person name="Daims H."/>
        </authorList>
    </citation>
    <scope>NUCLEOTIDE SEQUENCE [LARGE SCALE GENOMIC DNA]</scope>
    <source>
        <strain evidence="3">EB</strain>
    </source>
</reference>
<evidence type="ECO:0000256" key="2">
    <source>
        <dbReference type="SAM" id="SignalP"/>
    </source>
</evidence>
<dbReference type="SUPFAM" id="SSF53800">
    <property type="entry name" value="Chelatase"/>
    <property type="match status" value="2"/>
</dbReference>
<dbReference type="Proteomes" id="UP000594688">
    <property type="component" value="Chromosome"/>
</dbReference>
<organism evidence="3 4">
    <name type="scientific">Candidatus Nitronauta litoralis</name>
    <dbReference type="NCBI Taxonomy" id="2705533"/>
    <lineage>
        <taxon>Bacteria</taxon>
        <taxon>Pseudomonadati</taxon>
        <taxon>Nitrospinota/Tectimicrobiota group</taxon>
        <taxon>Nitrospinota</taxon>
        <taxon>Nitrospinia</taxon>
        <taxon>Nitrospinales</taxon>
        <taxon>Nitrospinaceae</taxon>
        <taxon>Candidatus Nitronauta</taxon>
    </lineage>
</organism>
<keyword evidence="2" id="KW-0732">Signal</keyword>
<evidence type="ECO:0008006" key="5">
    <source>
        <dbReference type="Google" id="ProtNLM"/>
    </source>
</evidence>
<dbReference type="EMBL" id="CP048685">
    <property type="protein sequence ID" value="QPJ61992.1"/>
    <property type="molecule type" value="Genomic_DNA"/>
</dbReference>
<feature type="chain" id="PRO_5032814342" description="Sirohydrochlorin cobaltochelatase" evidence="2">
    <location>
        <begin position="24"/>
        <end position="566"/>
    </location>
</feature>
<dbReference type="AlphaFoldDB" id="A0A7T0BW87"/>
<accession>A0A7T0BW87</accession>
<feature type="region of interest" description="Disordered" evidence="1">
    <location>
        <begin position="543"/>
        <end position="566"/>
    </location>
</feature>